<dbReference type="InterPro" id="IPR029068">
    <property type="entry name" value="Glyas_Bleomycin-R_OHBP_Dase"/>
</dbReference>
<gene>
    <name evidence="1" type="ORF">EGT70_08925</name>
</gene>
<evidence type="ECO:0000313" key="1">
    <source>
        <dbReference type="EMBL" id="RPA29631.1"/>
    </source>
</evidence>
<dbReference type="Proteomes" id="UP000269379">
    <property type="component" value="Unassembled WGS sequence"/>
</dbReference>
<dbReference type="Gene3D" id="3.10.180.10">
    <property type="entry name" value="2,3-Dihydroxybiphenyl 1,2-Dioxygenase, domain 1"/>
    <property type="match status" value="1"/>
</dbReference>
<dbReference type="KEGG" id="bmab:BM45_4092"/>
<proteinExistence type="predicted"/>
<dbReference type="KEGG" id="bmai:DM57_07285"/>
<protein>
    <submittedName>
        <fullName evidence="1">Glyoxalase</fullName>
    </submittedName>
</protein>
<name>A0AAX1XE55_BURML</name>
<evidence type="ECO:0000313" key="2">
    <source>
        <dbReference type="Proteomes" id="UP000269379"/>
    </source>
</evidence>
<comment type="caution">
    <text evidence="1">The sequence shown here is derived from an EMBL/GenBank/DDBJ whole genome shotgun (WGS) entry which is preliminary data.</text>
</comment>
<organism evidence="1 2">
    <name type="scientific">Burkholderia mallei</name>
    <name type="common">Pseudomonas mallei</name>
    <dbReference type="NCBI Taxonomy" id="13373"/>
    <lineage>
        <taxon>Bacteria</taxon>
        <taxon>Pseudomonadati</taxon>
        <taxon>Pseudomonadota</taxon>
        <taxon>Betaproteobacteria</taxon>
        <taxon>Burkholderiales</taxon>
        <taxon>Burkholderiaceae</taxon>
        <taxon>Burkholderia</taxon>
        <taxon>pseudomallei group</taxon>
    </lineage>
</organism>
<accession>A0AAX1XE55</accession>
<dbReference type="GeneID" id="92977634"/>
<reference evidence="2" key="1">
    <citation type="submission" date="2018-10" db="EMBL/GenBank/DDBJ databases">
        <title>FDA dAtabase for Regulatory Grade micrObial Sequences (FDA-ARGOS): Supporting development and validation of Infectious Disease Dx tests.</title>
        <authorList>
            <person name="Minogue T."/>
            <person name="Wolcott M."/>
            <person name="Wasieloski L."/>
            <person name="Aguilar W."/>
            <person name="Moore D."/>
            <person name="Jaissle J."/>
            <person name="Tallon L."/>
            <person name="Sadzewicz L."/>
            <person name="Zhao X."/>
            <person name="Vavikolanu K."/>
            <person name="Mehta A."/>
            <person name="Aluvathingal J."/>
            <person name="Nadendla S."/>
            <person name="Yan Y."/>
            <person name="Sichtig H."/>
        </authorList>
    </citation>
    <scope>NUCLEOTIDE SEQUENCE [LARGE SCALE GENOMIC DNA]</scope>
    <source>
        <strain evidence="2">FDAARGOS_588</strain>
    </source>
</reference>
<dbReference type="RefSeq" id="WP_004200651.1">
    <property type="nucleotide sequence ID" value="NZ_CAJMTF010000096.1"/>
</dbReference>
<dbReference type="AlphaFoldDB" id="A0AAX1XE55"/>
<dbReference type="KEGG" id="bmaf:DM51_3436"/>
<dbReference type="EMBL" id="RKJW01000001">
    <property type="protein sequence ID" value="RPA29631.1"/>
    <property type="molecule type" value="Genomic_DNA"/>
</dbReference>
<sequence>MFSHVCMGVTDVERAFAFYAPLMEALRLDLKFRDPPDLPPSIGPMGF</sequence>